<gene>
    <name evidence="1" type="ORF">L3X38_003292</name>
</gene>
<dbReference type="AlphaFoldDB" id="A0AAD5F1N1"/>
<evidence type="ECO:0000313" key="2">
    <source>
        <dbReference type="Proteomes" id="UP001054821"/>
    </source>
</evidence>
<evidence type="ECO:0000313" key="1">
    <source>
        <dbReference type="EMBL" id="KAI5350401.1"/>
    </source>
</evidence>
<comment type="caution">
    <text evidence="1">The sequence shown here is derived from an EMBL/GenBank/DDBJ whole genome shotgun (WGS) entry which is preliminary data.</text>
</comment>
<accession>A0AAD5F1N1</accession>
<proteinExistence type="predicted"/>
<protein>
    <submittedName>
        <fullName evidence="1">Uncharacterized protein</fullName>
    </submittedName>
</protein>
<sequence length="121" mass="13749">MWWWRWIRIIPILGNLIVEGLFGRVNLERSVESSAGKNVRTFSSGRTYRRQRGRSIRQASDTGVVPAEGSPMLKSAIIGSAIGGFGRWLPFWKSVFLRQGRMRVYLGASRFDAGYARLIMV</sequence>
<name>A0AAD5F1N1_PRUDU</name>
<dbReference type="EMBL" id="JAJFAZ020000001">
    <property type="protein sequence ID" value="KAI5350401.1"/>
    <property type="molecule type" value="Genomic_DNA"/>
</dbReference>
<reference evidence="1 2" key="1">
    <citation type="journal article" date="2022" name="G3 (Bethesda)">
        <title>Whole-genome sequence and methylome profiling of the almond [Prunus dulcis (Mill.) D.A. Webb] cultivar 'Nonpareil'.</title>
        <authorList>
            <person name="D'Amico-Willman K.M."/>
            <person name="Ouma W.Z."/>
            <person name="Meulia T."/>
            <person name="Sideli G.M."/>
            <person name="Gradziel T.M."/>
            <person name="Fresnedo-Ramirez J."/>
        </authorList>
    </citation>
    <scope>NUCLEOTIDE SEQUENCE [LARGE SCALE GENOMIC DNA]</scope>
    <source>
        <strain evidence="1">Clone GOH B32 T37-40</strain>
    </source>
</reference>
<organism evidence="1 2">
    <name type="scientific">Prunus dulcis</name>
    <name type="common">Almond</name>
    <name type="synonym">Amygdalus dulcis</name>
    <dbReference type="NCBI Taxonomy" id="3755"/>
    <lineage>
        <taxon>Eukaryota</taxon>
        <taxon>Viridiplantae</taxon>
        <taxon>Streptophyta</taxon>
        <taxon>Embryophyta</taxon>
        <taxon>Tracheophyta</taxon>
        <taxon>Spermatophyta</taxon>
        <taxon>Magnoliopsida</taxon>
        <taxon>eudicotyledons</taxon>
        <taxon>Gunneridae</taxon>
        <taxon>Pentapetalae</taxon>
        <taxon>rosids</taxon>
        <taxon>fabids</taxon>
        <taxon>Rosales</taxon>
        <taxon>Rosaceae</taxon>
        <taxon>Amygdaloideae</taxon>
        <taxon>Amygdaleae</taxon>
        <taxon>Prunus</taxon>
    </lineage>
</organism>
<dbReference type="Proteomes" id="UP001054821">
    <property type="component" value="Chromosome 1"/>
</dbReference>
<keyword evidence="2" id="KW-1185">Reference proteome</keyword>